<organism evidence="2 3">
    <name type="scientific">Bradyrhizobium hipponense</name>
    <dbReference type="NCBI Taxonomy" id="2605638"/>
    <lineage>
        <taxon>Bacteria</taxon>
        <taxon>Pseudomonadati</taxon>
        <taxon>Pseudomonadota</taxon>
        <taxon>Alphaproteobacteria</taxon>
        <taxon>Hyphomicrobiales</taxon>
        <taxon>Nitrobacteraceae</taxon>
        <taxon>Bradyrhizobium</taxon>
    </lineage>
</organism>
<sequence>MSGLVPAIHDLLCGPKNVDARDKPGHDEFVETGPSPNPLRAGPERTEFSSTSRSQRRRLGRRRRTWWRERACRRAFPCRARL</sequence>
<reference evidence="2 3" key="1">
    <citation type="submission" date="2019-08" db="EMBL/GenBank/DDBJ databases">
        <title>Bradyrhizobium hipponensis sp. nov., a rhizobium isolated from a Lupinus angustifolius root nodule in Tunisia.</title>
        <authorList>
            <person name="Off K."/>
            <person name="Rejili M."/>
            <person name="Mars M."/>
            <person name="Brachmann A."/>
            <person name="Marin M."/>
        </authorList>
    </citation>
    <scope>NUCLEOTIDE SEQUENCE [LARGE SCALE GENOMIC DNA]</scope>
    <source>
        <strain evidence="3">aSej3</strain>
    </source>
</reference>
<feature type="compositionally biased region" description="Basic and acidic residues" evidence="1">
    <location>
        <begin position="18"/>
        <end position="29"/>
    </location>
</feature>
<comment type="caution">
    <text evidence="2">The sequence shown here is derived from an EMBL/GenBank/DDBJ whole genome shotgun (WGS) entry which is preliminary data.</text>
</comment>
<evidence type="ECO:0000313" key="2">
    <source>
        <dbReference type="EMBL" id="TYO65930.1"/>
    </source>
</evidence>
<dbReference type="EMBL" id="VSTH01000046">
    <property type="protein sequence ID" value="TYO65930.1"/>
    <property type="molecule type" value="Genomic_DNA"/>
</dbReference>
<name>A0A5S4YNI9_9BRAD</name>
<keyword evidence="3" id="KW-1185">Reference proteome</keyword>
<protein>
    <submittedName>
        <fullName evidence="2">Uncharacterized protein</fullName>
    </submittedName>
</protein>
<accession>A0A5S4YNI9</accession>
<evidence type="ECO:0000313" key="3">
    <source>
        <dbReference type="Proteomes" id="UP000324797"/>
    </source>
</evidence>
<dbReference type="AlphaFoldDB" id="A0A5S4YNI9"/>
<proteinExistence type="predicted"/>
<gene>
    <name evidence="2" type="ORF">FXV83_13935</name>
</gene>
<evidence type="ECO:0000256" key="1">
    <source>
        <dbReference type="SAM" id="MobiDB-lite"/>
    </source>
</evidence>
<feature type="region of interest" description="Disordered" evidence="1">
    <location>
        <begin position="15"/>
        <end position="60"/>
    </location>
</feature>
<dbReference type="Proteomes" id="UP000324797">
    <property type="component" value="Unassembled WGS sequence"/>
</dbReference>